<dbReference type="AlphaFoldDB" id="A0AAW4YUC2"/>
<dbReference type="InterPro" id="IPR048950">
    <property type="entry name" value="Ppx_GppA_C"/>
</dbReference>
<dbReference type="InterPro" id="IPR043129">
    <property type="entry name" value="ATPase_NBD"/>
</dbReference>
<sequence length="504" mass="55784">MTPSTHDEPRRLAAIDLGSNSFHLLVANYQHERFQVTAKYGEKVQLAAGLDDDLRLSDEAMQRAMECLARFAPFVADIDPRHLRIVGTQTLRVASNGQELIAHAEALLGHEVEIVSGREEARLIYLGVAHSLADVHGRRFILDIGGGSTEFIIGERFEPQALESLEMGCVSYTRRFFAEGTIDESRFRQAETAALYEVESIRQPFLQLGWSDPVGTSGTIRNVAAIVSAEGASVEGIIRRDGLFRLRQQLIDCGHIDQLALVGLKPDRARVFPAGVAVLCAVFEAFDLPFLRYSDGALREGILYDLIGRNTPEDSRLKTLDGLDLRYATDRRQAGNVAASAMAAFDQVAEAWQLGDEQRQLLAWAARLHEIGLAVSHSQFHRHGAYLLEHSDLPGFSRTDQRGLAFLVRAHRRKFPIKELKEFPATVRQRYARLARLLRLAAILNHSRPETPPDDVTLGVEGDVLLVTLPGDLTGSALLLGALEQEKNHQLAAGYQLEIIPGAR</sequence>
<organism evidence="4 5">
    <name type="scientific">Billgrantia desiderata</name>
    <dbReference type="NCBI Taxonomy" id="52021"/>
    <lineage>
        <taxon>Bacteria</taxon>
        <taxon>Pseudomonadati</taxon>
        <taxon>Pseudomonadota</taxon>
        <taxon>Gammaproteobacteria</taxon>
        <taxon>Oceanospirillales</taxon>
        <taxon>Halomonadaceae</taxon>
        <taxon>Billgrantia</taxon>
    </lineage>
</organism>
<dbReference type="SUPFAM" id="SSF109604">
    <property type="entry name" value="HD-domain/PDEase-like"/>
    <property type="match status" value="1"/>
</dbReference>
<feature type="domain" description="Ppx/GppA phosphatase C-terminal" evidence="3">
    <location>
        <begin position="316"/>
        <end position="457"/>
    </location>
</feature>
<dbReference type="Gene3D" id="3.30.420.150">
    <property type="entry name" value="Exopolyphosphatase. Domain 2"/>
    <property type="match status" value="1"/>
</dbReference>
<dbReference type="GO" id="GO:0004309">
    <property type="term" value="F:exopolyphosphatase activity"/>
    <property type="evidence" value="ECO:0007669"/>
    <property type="project" value="TreeGrafter"/>
</dbReference>
<name>A0AAW4YUC2_9GAMM</name>
<dbReference type="FunFam" id="3.30.420.40:FF:000023">
    <property type="entry name" value="Guanosine-5'-triphosphate,3'-diphosphate pyrophosphatase"/>
    <property type="match status" value="1"/>
</dbReference>
<dbReference type="GO" id="GO:0006798">
    <property type="term" value="P:polyphosphate catabolic process"/>
    <property type="evidence" value="ECO:0007669"/>
    <property type="project" value="TreeGrafter"/>
</dbReference>
<dbReference type="Proteomes" id="UP001320178">
    <property type="component" value="Unassembled WGS sequence"/>
</dbReference>
<dbReference type="EMBL" id="JABFTS010000006">
    <property type="protein sequence ID" value="MCE8052539.1"/>
    <property type="molecule type" value="Genomic_DNA"/>
</dbReference>
<dbReference type="CDD" id="cd24053">
    <property type="entry name" value="ASKHA_NBD_EcPPX-GppA-like"/>
    <property type="match status" value="1"/>
</dbReference>
<proteinExistence type="predicted"/>
<evidence type="ECO:0000259" key="2">
    <source>
        <dbReference type="Pfam" id="PF02541"/>
    </source>
</evidence>
<dbReference type="PANTHER" id="PTHR30005:SF14">
    <property type="entry name" value="EXOPOLYPHOSPHATASE"/>
    <property type="match status" value="1"/>
</dbReference>
<evidence type="ECO:0000256" key="1">
    <source>
        <dbReference type="ARBA" id="ARBA00022801"/>
    </source>
</evidence>
<dbReference type="FunFam" id="3.30.420.150:FF:000001">
    <property type="entry name" value="Guanosine-5'-triphosphate,3'-diphosphate pyrophosphatase"/>
    <property type="match status" value="1"/>
</dbReference>
<dbReference type="Gene3D" id="1.10.3210.10">
    <property type="entry name" value="Hypothetical protein af1432"/>
    <property type="match status" value="1"/>
</dbReference>
<accession>A0AAW4YUC2</accession>
<dbReference type="SUPFAM" id="SSF53067">
    <property type="entry name" value="Actin-like ATPase domain"/>
    <property type="match status" value="2"/>
</dbReference>
<evidence type="ECO:0000259" key="3">
    <source>
        <dbReference type="Pfam" id="PF21447"/>
    </source>
</evidence>
<keyword evidence="1" id="KW-0378">Hydrolase</keyword>
<dbReference type="RefSeq" id="WP_191224255.1">
    <property type="nucleotide sequence ID" value="NZ_JAAQTN010000028.1"/>
</dbReference>
<dbReference type="Pfam" id="PF02541">
    <property type="entry name" value="Ppx-GppA"/>
    <property type="match status" value="1"/>
</dbReference>
<evidence type="ECO:0000313" key="5">
    <source>
        <dbReference type="Proteomes" id="UP001320178"/>
    </source>
</evidence>
<protein>
    <submittedName>
        <fullName evidence="4">Ppx/GppA family phosphatase</fullName>
    </submittedName>
</protein>
<dbReference type="Pfam" id="PF21447">
    <property type="entry name" value="Ppx-GppA_III"/>
    <property type="match status" value="1"/>
</dbReference>
<evidence type="ECO:0000313" key="4">
    <source>
        <dbReference type="EMBL" id="MCE8052539.1"/>
    </source>
</evidence>
<gene>
    <name evidence="4" type="ORF">HOP61_14675</name>
</gene>
<comment type="caution">
    <text evidence="4">The sequence shown here is derived from an EMBL/GenBank/DDBJ whole genome shotgun (WGS) entry which is preliminary data.</text>
</comment>
<dbReference type="InterPro" id="IPR050273">
    <property type="entry name" value="GppA/Ppx_hydrolase"/>
</dbReference>
<feature type="domain" description="Ppx/GppA phosphatase N-terminal" evidence="2">
    <location>
        <begin position="26"/>
        <end position="308"/>
    </location>
</feature>
<reference evidence="4" key="2">
    <citation type="journal article" date="2021" name="Front. Microbiol.">
        <title>Aerobic Denitrification and Heterotrophic Sulfur Oxidation in the Genus Halomonas Revealed by Six Novel Species Characterizations and Genome-Based Analysis.</title>
        <authorList>
            <person name="Wang L."/>
            <person name="Shao Z."/>
        </authorList>
    </citation>
    <scope>NUCLEOTIDE SEQUENCE</scope>
    <source>
        <strain evidence="4">MCCC 1A05776</strain>
    </source>
</reference>
<dbReference type="PIRSF" id="PIRSF001267">
    <property type="entry name" value="Pyrophosphatase_GppA_Ppx"/>
    <property type="match status" value="1"/>
</dbReference>
<dbReference type="InterPro" id="IPR003695">
    <property type="entry name" value="Ppx_GppA_N"/>
</dbReference>
<dbReference type="PANTHER" id="PTHR30005">
    <property type="entry name" value="EXOPOLYPHOSPHATASE"/>
    <property type="match status" value="1"/>
</dbReference>
<dbReference type="Gene3D" id="3.30.420.40">
    <property type="match status" value="1"/>
</dbReference>
<dbReference type="InterPro" id="IPR030673">
    <property type="entry name" value="PyroPPase_GppA_Ppx"/>
</dbReference>
<reference evidence="4" key="1">
    <citation type="submission" date="2020-05" db="EMBL/GenBank/DDBJ databases">
        <authorList>
            <person name="Wang L."/>
            <person name="Shao Z."/>
        </authorList>
    </citation>
    <scope>NUCLEOTIDE SEQUENCE</scope>
    <source>
        <strain evidence="4">MCCC 1A05776</strain>
    </source>
</reference>